<comment type="caution">
    <text evidence="2">The sequence shown here is derived from an EMBL/GenBank/DDBJ whole genome shotgun (WGS) entry which is preliminary data.</text>
</comment>
<keyword evidence="3" id="KW-1185">Reference proteome</keyword>
<dbReference type="EMBL" id="PIOD01000025">
    <property type="protein sequence ID" value="RDW15622.1"/>
    <property type="molecule type" value="Genomic_DNA"/>
</dbReference>
<dbReference type="AlphaFoldDB" id="A0A3D8PIY9"/>
<dbReference type="InterPro" id="IPR052519">
    <property type="entry name" value="Euk-type_GlcNAc_Kinase"/>
</dbReference>
<evidence type="ECO:0000259" key="1">
    <source>
        <dbReference type="Pfam" id="PF01869"/>
    </source>
</evidence>
<organism evidence="2 3">
    <name type="scientific">Oceanobacillus chungangensis</name>
    <dbReference type="NCBI Taxonomy" id="1229152"/>
    <lineage>
        <taxon>Bacteria</taxon>
        <taxon>Bacillati</taxon>
        <taxon>Bacillota</taxon>
        <taxon>Bacilli</taxon>
        <taxon>Bacillales</taxon>
        <taxon>Bacillaceae</taxon>
        <taxon>Oceanobacillus</taxon>
    </lineage>
</organism>
<dbReference type="PANTHER" id="PTHR43190:SF3">
    <property type="entry name" value="N-ACETYL-D-GLUCOSAMINE KINASE"/>
    <property type="match status" value="1"/>
</dbReference>
<reference evidence="3" key="1">
    <citation type="submission" date="2017-11" db="EMBL/GenBank/DDBJ databases">
        <authorList>
            <person name="Zhu W."/>
        </authorList>
    </citation>
    <scope>NUCLEOTIDE SEQUENCE [LARGE SCALE GENOMIC DNA]</scope>
    <source>
        <strain evidence="3">CAU 1051</strain>
    </source>
</reference>
<dbReference type="InterPro" id="IPR043129">
    <property type="entry name" value="ATPase_NBD"/>
</dbReference>
<evidence type="ECO:0000313" key="2">
    <source>
        <dbReference type="EMBL" id="RDW15622.1"/>
    </source>
</evidence>
<dbReference type="Proteomes" id="UP000256520">
    <property type="component" value="Unassembled WGS sequence"/>
</dbReference>
<gene>
    <name evidence="2" type="ORF">CWR45_17770</name>
</gene>
<dbReference type="InterPro" id="IPR002731">
    <property type="entry name" value="ATPase_BadF"/>
</dbReference>
<dbReference type="Pfam" id="PF01869">
    <property type="entry name" value="BcrAD_BadFG"/>
    <property type="match status" value="1"/>
</dbReference>
<proteinExistence type="predicted"/>
<dbReference type="OrthoDB" id="9772633at2"/>
<protein>
    <recommendedName>
        <fullName evidence="1">ATPase BadF/BadG/BcrA/BcrD type domain-containing protein</fullName>
    </recommendedName>
</protein>
<dbReference type="SUPFAM" id="SSF53067">
    <property type="entry name" value="Actin-like ATPase domain"/>
    <property type="match status" value="2"/>
</dbReference>
<dbReference type="Gene3D" id="3.30.420.40">
    <property type="match status" value="2"/>
</dbReference>
<sequence length="322" mass="35177">MGYILGIDGGGTKTRAALANENGKVIAQATVGATNLNSISNQLLIQTLEELFLSLKNQTRNVEFKYIHIFAGIAGAGNKTNRCRFIDVMKRIVTNTSQVHVETDPVNALYSGTYGKPGIVQISGTGSITYGINSKLQHDRVGGWGYFLGDEGSGYDIGRQGIMCALKTYDSKEDNTILLPNLFSFFKIVHPQELMKKIYSSPTPKNDIAAFAKIVLDAHKQKDSVAGEIITNVAKELATNIIMLYTKHFQKNEKTEVVLCGGVFSEEEILPRLIATRLQKLQKNLQVILPKMPPVGGSLIGAYLSQGKEPSQSVINNIIDTI</sequence>
<accession>A0A3D8PIY9</accession>
<dbReference type="CDD" id="cd24007">
    <property type="entry name" value="ASKHA_NBD_eukNAGK-like"/>
    <property type="match status" value="1"/>
</dbReference>
<dbReference type="RefSeq" id="WP_115751184.1">
    <property type="nucleotide sequence ID" value="NZ_PIOD01000025.1"/>
</dbReference>
<dbReference type="PANTHER" id="PTHR43190">
    <property type="entry name" value="N-ACETYL-D-GLUCOSAMINE KINASE"/>
    <property type="match status" value="1"/>
</dbReference>
<feature type="domain" description="ATPase BadF/BadG/BcrA/BcrD type" evidence="1">
    <location>
        <begin position="5"/>
        <end position="281"/>
    </location>
</feature>
<evidence type="ECO:0000313" key="3">
    <source>
        <dbReference type="Proteomes" id="UP000256520"/>
    </source>
</evidence>
<name>A0A3D8PIY9_9BACI</name>